<keyword evidence="7" id="KW-0328">Glycosyltransferase</keyword>
<dbReference type="EC" id="2.4.1.141" evidence="2 7"/>
<dbReference type="RefSeq" id="XP_002552890.1">
    <property type="nucleotide sequence ID" value="XM_002552844.1"/>
</dbReference>
<dbReference type="HOGENOM" id="CLU_085408_2_0_1"/>
<dbReference type="FunCoup" id="C5DGB0">
    <property type="interactions" value="348"/>
</dbReference>
<dbReference type="SUPFAM" id="SSF53756">
    <property type="entry name" value="UDP-Glycosyltransferase/glycogen phosphorylase"/>
    <property type="match status" value="1"/>
</dbReference>
<evidence type="ECO:0000259" key="8">
    <source>
        <dbReference type="Pfam" id="PF04101"/>
    </source>
</evidence>
<dbReference type="PANTHER" id="PTHR47043:SF1">
    <property type="entry name" value="UDP-N-ACETYLGLUCOSAMINE TRANSFERASE SUBUNIT ALG13"/>
    <property type="match status" value="1"/>
</dbReference>
<dbReference type="OrthoDB" id="20273at2759"/>
<dbReference type="InterPro" id="IPR007235">
    <property type="entry name" value="Glyco_trans_28_C"/>
</dbReference>
<evidence type="ECO:0000256" key="3">
    <source>
        <dbReference type="ARBA" id="ARBA00017468"/>
    </source>
</evidence>
<evidence type="ECO:0000256" key="6">
    <source>
        <dbReference type="ARBA" id="ARBA00048184"/>
    </source>
</evidence>
<protein>
    <recommendedName>
        <fullName evidence="3 7">UDP-N-acetylglucosamine transferase subunit ALG13</fullName>
        <ecNumber evidence="2 7">2.4.1.141</ecNumber>
    </recommendedName>
    <alternativeName>
        <fullName evidence="5 7">Asparagine-linked glycosylation protein 13</fullName>
    </alternativeName>
</protein>
<dbReference type="PANTHER" id="PTHR47043">
    <property type="entry name" value="UDP-N-ACETYLGLUCOSAMINE TRANSFERASE SUBUNIT ALG13"/>
    <property type="match status" value="1"/>
</dbReference>
<dbReference type="Pfam" id="PF04101">
    <property type="entry name" value="Glyco_tran_28_C"/>
    <property type="match status" value="1"/>
</dbReference>
<dbReference type="eggNOG" id="KOG3349">
    <property type="taxonomic scope" value="Eukaryota"/>
</dbReference>
<organism evidence="9 10">
    <name type="scientific">Lachancea thermotolerans (strain ATCC 56472 / CBS 6340 / NRRL Y-8284)</name>
    <name type="common">Yeast</name>
    <name type="synonym">Kluyveromyces thermotolerans</name>
    <dbReference type="NCBI Taxonomy" id="559295"/>
    <lineage>
        <taxon>Eukaryota</taxon>
        <taxon>Fungi</taxon>
        <taxon>Dikarya</taxon>
        <taxon>Ascomycota</taxon>
        <taxon>Saccharomycotina</taxon>
        <taxon>Saccharomycetes</taxon>
        <taxon>Saccharomycetales</taxon>
        <taxon>Saccharomycetaceae</taxon>
        <taxon>Lachancea</taxon>
    </lineage>
</organism>
<accession>C5DGB0</accession>
<evidence type="ECO:0000313" key="10">
    <source>
        <dbReference type="Proteomes" id="UP000002036"/>
    </source>
</evidence>
<dbReference type="InterPro" id="IPR052474">
    <property type="entry name" value="UDP-GlcNAc_transferase"/>
</dbReference>
<dbReference type="InParanoid" id="C5DGB0"/>
<dbReference type="KEGG" id="lth:KLTH0D03828g"/>
<comment type="similarity">
    <text evidence="7">Belongs to the glycosyltransferase 28 family.</text>
</comment>
<keyword evidence="7" id="KW-0256">Endoplasmic reticulum</keyword>
<feature type="domain" description="Glycosyl transferase family 28 C-terminal" evidence="8">
    <location>
        <begin position="4"/>
        <end position="185"/>
    </location>
</feature>
<dbReference type="Gene3D" id="3.40.50.2000">
    <property type="entry name" value="Glycogen Phosphorylase B"/>
    <property type="match status" value="1"/>
</dbReference>
<dbReference type="GO" id="GO:0006488">
    <property type="term" value="P:dolichol-linked oligosaccharide biosynthetic process"/>
    <property type="evidence" value="ECO:0007669"/>
    <property type="project" value="TreeGrafter"/>
</dbReference>
<comment type="function">
    <text evidence="4 7">Involved in protein N-glycosylation. Essential for the second step of the dolichol-linked oligosaccharide pathway.</text>
</comment>
<keyword evidence="7" id="KW-0808">Transferase</keyword>
<reference evidence="9 10" key="1">
    <citation type="journal article" date="2009" name="Genome Res.">
        <title>Comparative genomics of protoploid Saccharomycetaceae.</title>
        <authorList>
            <consortium name="The Genolevures Consortium"/>
            <person name="Souciet J.-L."/>
            <person name="Dujon B."/>
            <person name="Gaillardin C."/>
            <person name="Johnston M."/>
            <person name="Baret P.V."/>
            <person name="Cliften P."/>
            <person name="Sherman D.J."/>
            <person name="Weissenbach J."/>
            <person name="Westhof E."/>
            <person name="Wincker P."/>
            <person name="Jubin C."/>
            <person name="Poulain J."/>
            <person name="Barbe V."/>
            <person name="Segurens B."/>
            <person name="Artiguenave F."/>
            <person name="Anthouard V."/>
            <person name="Vacherie B."/>
            <person name="Val M.-E."/>
            <person name="Fulton R.S."/>
            <person name="Minx P."/>
            <person name="Wilson R."/>
            <person name="Durrens P."/>
            <person name="Jean G."/>
            <person name="Marck C."/>
            <person name="Martin T."/>
            <person name="Nikolski M."/>
            <person name="Rolland T."/>
            <person name="Seret M.-L."/>
            <person name="Casaregola S."/>
            <person name="Despons L."/>
            <person name="Fairhead C."/>
            <person name="Fischer G."/>
            <person name="Lafontaine I."/>
            <person name="Leh V."/>
            <person name="Lemaire M."/>
            <person name="de Montigny J."/>
            <person name="Neuveglise C."/>
            <person name="Thierry A."/>
            <person name="Blanc-Lenfle I."/>
            <person name="Bleykasten C."/>
            <person name="Diffels J."/>
            <person name="Fritsch E."/>
            <person name="Frangeul L."/>
            <person name="Goeffon A."/>
            <person name="Jauniaux N."/>
            <person name="Kachouri-Lafond R."/>
            <person name="Payen C."/>
            <person name="Potier S."/>
            <person name="Pribylova L."/>
            <person name="Ozanne C."/>
            <person name="Richard G.-F."/>
            <person name="Sacerdot C."/>
            <person name="Straub M.-L."/>
            <person name="Talla E."/>
        </authorList>
    </citation>
    <scope>NUCLEOTIDE SEQUENCE [LARGE SCALE GENOMIC DNA]</scope>
    <source>
        <strain evidence="10">ATCC 56472 / CBS 6340 / NRRL Y-8284</strain>
    </source>
</reference>
<dbReference type="GeneID" id="8295114"/>
<evidence type="ECO:0000313" key="9">
    <source>
        <dbReference type="EMBL" id="CAR22452.1"/>
    </source>
</evidence>
<proteinExistence type="inferred from homology"/>
<name>C5DGB0_LACTC</name>
<keyword evidence="10" id="KW-1185">Reference proteome</keyword>
<evidence type="ECO:0000256" key="4">
    <source>
        <dbReference type="ARBA" id="ARBA00024804"/>
    </source>
</evidence>
<dbReference type="Proteomes" id="UP000002036">
    <property type="component" value="Chromosome D"/>
</dbReference>
<comment type="subcellular location">
    <subcellularLocation>
        <location evidence="7">Endoplasmic reticulum</location>
    </subcellularLocation>
</comment>
<gene>
    <name evidence="7" type="primary">ALG13</name>
    <name evidence="9" type="ordered locus">KLTH0D03828g</name>
</gene>
<sequence length="198" mass="21417">MGSTVVVTCGATVPFPELIAALLDKQVLDTLLRMHYTRLIVQYGRGYTSKFAQLLGCVRAHVEEPADNGASNLAAGVEVQVRGHYQSLEVCGFEFTGAIHELLRDNADLVISHAGTGSIVDALRLGKRLLVVANTSLMDNHQLQIARKFESRGHLQSAAAQPKALIAALRRVEAAPQVPLPNGYNSSFERLLMDVAQS</sequence>
<evidence type="ECO:0000256" key="2">
    <source>
        <dbReference type="ARBA" id="ARBA00012614"/>
    </source>
</evidence>
<evidence type="ECO:0000256" key="7">
    <source>
        <dbReference type="RuleBase" id="RU362128"/>
    </source>
</evidence>
<dbReference type="STRING" id="559295.C5DGB0"/>
<evidence type="ECO:0000256" key="5">
    <source>
        <dbReference type="ARBA" id="ARBA00032061"/>
    </source>
</evidence>
<comment type="catalytic activity">
    <reaction evidence="6">
        <text>an N-acetyl-alpha-D-glucosaminyl-diphospho-di-trans,poly-cis-dolichol + UDP-N-acetyl-alpha-D-glucosamine = an N,N'-diacetylchitobiosyl-diphospho-di-trans,poly-cis-dolichol + UDP + H(+)</text>
        <dbReference type="Rhea" id="RHEA:23380"/>
        <dbReference type="Rhea" id="RHEA-COMP:19507"/>
        <dbReference type="Rhea" id="RHEA-COMP:19510"/>
        <dbReference type="ChEBI" id="CHEBI:15378"/>
        <dbReference type="ChEBI" id="CHEBI:57269"/>
        <dbReference type="ChEBI" id="CHEBI:57705"/>
        <dbReference type="ChEBI" id="CHEBI:58223"/>
        <dbReference type="ChEBI" id="CHEBI:58427"/>
        <dbReference type="EC" id="2.4.1.141"/>
    </reaction>
</comment>
<evidence type="ECO:0000256" key="1">
    <source>
        <dbReference type="ARBA" id="ARBA00011198"/>
    </source>
</evidence>
<dbReference type="GO" id="GO:0043541">
    <property type="term" value="C:UDP-N-acetylglucosamine transferase complex"/>
    <property type="evidence" value="ECO:0007669"/>
    <property type="project" value="TreeGrafter"/>
</dbReference>
<dbReference type="AlphaFoldDB" id="C5DGB0"/>
<dbReference type="EMBL" id="CU928168">
    <property type="protein sequence ID" value="CAR22452.1"/>
    <property type="molecule type" value="Genomic_DNA"/>
</dbReference>
<dbReference type="GO" id="GO:0004577">
    <property type="term" value="F:N-acetylglucosaminyldiphosphodolichol N-acetylglucosaminyltransferase activity"/>
    <property type="evidence" value="ECO:0007669"/>
    <property type="project" value="UniProtKB-EC"/>
</dbReference>
<dbReference type="OMA" id="ILDAWKM"/>
<comment type="subunit">
    <text evidence="1 7">Heterodimer with ALG14 to form a functional enzyme.</text>
</comment>